<sequence>MSSSIAPISTVDSEAWSSSMPNSDLFTMSSVLEAATQETSPVMRERSPVIQRRGAALRSSPLGRFPAVTPTTMNTFSVTALPSLKHKLLPNLESDIPAPTEPSSSRNTIHRARASLHLQALRAPRVGRCRRSRSPAAEATPHQLLHHQASHRTLPRSGAAHHLRIPRHHPAASPRGPQTLVRTGSTSSQYTRTYTQQRQTCRPRHLHRLHTQFFSLREEASWWHVCFIDTRVGAAVYVVGSSAGGSDAGEVSARAVPCYDGRRAELSVPRWGDAGHHGGDEGGAGEGRS</sequence>
<dbReference type="Proteomes" id="UP001218218">
    <property type="component" value="Unassembled WGS sequence"/>
</dbReference>
<accession>A0AAD7AG38</accession>
<feature type="region of interest" description="Disordered" evidence="1">
    <location>
        <begin position="125"/>
        <end position="148"/>
    </location>
</feature>
<dbReference type="EMBL" id="JARIHO010000007">
    <property type="protein sequence ID" value="KAJ7357975.1"/>
    <property type="molecule type" value="Genomic_DNA"/>
</dbReference>
<gene>
    <name evidence="2" type="ORF">DFH08DRAFT_437596</name>
</gene>
<proteinExistence type="predicted"/>
<dbReference type="AlphaFoldDB" id="A0AAD7AG38"/>
<evidence type="ECO:0000256" key="1">
    <source>
        <dbReference type="SAM" id="MobiDB-lite"/>
    </source>
</evidence>
<organism evidence="2 3">
    <name type="scientific">Mycena albidolilacea</name>
    <dbReference type="NCBI Taxonomy" id="1033008"/>
    <lineage>
        <taxon>Eukaryota</taxon>
        <taxon>Fungi</taxon>
        <taxon>Dikarya</taxon>
        <taxon>Basidiomycota</taxon>
        <taxon>Agaricomycotina</taxon>
        <taxon>Agaricomycetes</taxon>
        <taxon>Agaricomycetidae</taxon>
        <taxon>Agaricales</taxon>
        <taxon>Marasmiineae</taxon>
        <taxon>Mycenaceae</taxon>
        <taxon>Mycena</taxon>
    </lineage>
</organism>
<reference evidence="2" key="1">
    <citation type="submission" date="2023-03" db="EMBL/GenBank/DDBJ databases">
        <title>Massive genome expansion in bonnet fungi (Mycena s.s.) driven by repeated elements and novel gene families across ecological guilds.</title>
        <authorList>
            <consortium name="Lawrence Berkeley National Laboratory"/>
            <person name="Harder C.B."/>
            <person name="Miyauchi S."/>
            <person name="Viragh M."/>
            <person name="Kuo A."/>
            <person name="Thoen E."/>
            <person name="Andreopoulos B."/>
            <person name="Lu D."/>
            <person name="Skrede I."/>
            <person name="Drula E."/>
            <person name="Henrissat B."/>
            <person name="Morin E."/>
            <person name="Kohler A."/>
            <person name="Barry K."/>
            <person name="LaButti K."/>
            <person name="Morin E."/>
            <person name="Salamov A."/>
            <person name="Lipzen A."/>
            <person name="Mereny Z."/>
            <person name="Hegedus B."/>
            <person name="Baldrian P."/>
            <person name="Stursova M."/>
            <person name="Weitz H."/>
            <person name="Taylor A."/>
            <person name="Grigoriev I.V."/>
            <person name="Nagy L.G."/>
            <person name="Martin F."/>
            <person name="Kauserud H."/>
        </authorList>
    </citation>
    <scope>NUCLEOTIDE SEQUENCE</scope>
    <source>
        <strain evidence="2">CBHHK002</strain>
    </source>
</reference>
<protein>
    <submittedName>
        <fullName evidence="2">Uncharacterized protein</fullName>
    </submittedName>
</protein>
<feature type="region of interest" description="Disordered" evidence="1">
    <location>
        <begin position="269"/>
        <end position="289"/>
    </location>
</feature>
<name>A0AAD7AG38_9AGAR</name>
<comment type="caution">
    <text evidence="2">The sequence shown here is derived from an EMBL/GenBank/DDBJ whole genome shotgun (WGS) entry which is preliminary data.</text>
</comment>
<keyword evidence="3" id="KW-1185">Reference proteome</keyword>
<evidence type="ECO:0000313" key="3">
    <source>
        <dbReference type="Proteomes" id="UP001218218"/>
    </source>
</evidence>
<feature type="region of interest" description="Disordered" evidence="1">
    <location>
        <begin position="1"/>
        <end position="20"/>
    </location>
</feature>
<feature type="compositionally biased region" description="Low complexity" evidence="1">
    <location>
        <begin position="182"/>
        <end position="199"/>
    </location>
</feature>
<evidence type="ECO:0000313" key="2">
    <source>
        <dbReference type="EMBL" id="KAJ7357975.1"/>
    </source>
</evidence>
<feature type="region of interest" description="Disordered" evidence="1">
    <location>
        <begin position="167"/>
        <end position="199"/>
    </location>
</feature>